<protein>
    <recommendedName>
        <fullName evidence="3">Nudix hydrolase domain-containing protein</fullName>
    </recommendedName>
</protein>
<keyword evidence="2" id="KW-1185">Reference proteome</keyword>
<dbReference type="EMBL" id="JAQQWP010000008">
    <property type="protein sequence ID" value="KAK8104991.1"/>
    <property type="molecule type" value="Genomic_DNA"/>
</dbReference>
<organism evidence="1 2">
    <name type="scientific">Apiospora kogelbergensis</name>
    <dbReference type="NCBI Taxonomy" id="1337665"/>
    <lineage>
        <taxon>Eukaryota</taxon>
        <taxon>Fungi</taxon>
        <taxon>Dikarya</taxon>
        <taxon>Ascomycota</taxon>
        <taxon>Pezizomycotina</taxon>
        <taxon>Sordariomycetes</taxon>
        <taxon>Xylariomycetidae</taxon>
        <taxon>Amphisphaeriales</taxon>
        <taxon>Apiosporaceae</taxon>
        <taxon>Apiospora</taxon>
    </lineage>
</organism>
<dbReference type="AlphaFoldDB" id="A0AAW0QS63"/>
<gene>
    <name evidence="1" type="ORF">PG999_008350</name>
</gene>
<dbReference type="SUPFAM" id="SSF55811">
    <property type="entry name" value="Nudix"/>
    <property type="match status" value="1"/>
</dbReference>
<evidence type="ECO:0008006" key="3">
    <source>
        <dbReference type="Google" id="ProtNLM"/>
    </source>
</evidence>
<reference evidence="1 2" key="1">
    <citation type="submission" date="2023-01" db="EMBL/GenBank/DDBJ databases">
        <title>Analysis of 21 Apiospora genomes using comparative genomics revels a genus with tremendous synthesis potential of carbohydrate active enzymes and secondary metabolites.</title>
        <authorList>
            <person name="Sorensen T."/>
        </authorList>
    </citation>
    <scope>NUCLEOTIDE SEQUENCE [LARGE SCALE GENOMIC DNA]</scope>
    <source>
        <strain evidence="1 2">CBS 117206</strain>
    </source>
</reference>
<comment type="caution">
    <text evidence="1">The sequence shown here is derived from an EMBL/GenBank/DDBJ whole genome shotgun (WGS) entry which is preliminary data.</text>
</comment>
<dbReference type="Proteomes" id="UP001392437">
    <property type="component" value="Unassembled WGS sequence"/>
</dbReference>
<evidence type="ECO:0000313" key="2">
    <source>
        <dbReference type="Proteomes" id="UP001392437"/>
    </source>
</evidence>
<name>A0AAW0QS63_9PEZI</name>
<dbReference type="Gene3D" id="3.90.79.10">
    <property type="entry name" value="Nucleoside Triphosphate Pyrophosphohydrolase"/>
    <property type="match status" value="1"/>
</dbReference>
<proteinExistence type="predicted"/>
<evidence type="ECO:0000313" key="1">
    <source>
        <dbReference type="EMBL" id="KAK8104991.1"/>
    </source>
</evidence>
<sequence length="174" mass="19516">MFYGAEVLESCGAVLFDTTKQNVCLLRRVKDNQTVEFVLPKGRRTVGEHRRDAATRQAMVGTGHACHLHAVRLATRAPRPTEPPGVDDEPRLYHNIATEHFAFTERRSGARVDERTYWYLVVADSDRPAVGGERPFSPRFFTADDALRIITFPDEREVLEEGILLVKGNPGLVG</sequence>
<dbReference type="InterPro" id="IPR015797">
    <property type="entry name" value="NUDIX_hydrolase-like_dom_sf"/>
</dbReference>
<accession>A0AAW0QS63</accession>